<protein>
    <submittedName>
        <fullName evidence="2">Alkaline phosphatase</fullName>
        <ecNumber evidence="2">3.1.3.1</ecNumber>
    </submittedName>
</protein>
<name>A0A484RQ37_9ZZZZ</name>
<proteinExistence type="predicted"/>
<keyword evidence="1" id="KW-0597">Phosphoprotein</keyword>
<dbReference type="InterPro" id="IPR001952">
    <property type="entry name" value="Alkaline_phosphatase"/>
</dbReference>
<dbReference type="SMART" id="SM00098">
    <property type="entry name" value="alkPPc"/>
    <property type="match status" value="1"/>
</dbReference>
<gene>
    <name evidence="2" type="ORF">ANT2_3915</name>
</gene>
<dbReference type="Pfam" id="PF00245">
    <property type="entry name" value="Alk_phosphatase"/>
    <property type="match status" value="1"/>
</dbReference>
<dbReference type="SUPFAM" id="SSF53649">
    <property type="entry name" value="Alkaline phosphatase-like"/>
    <property type="match status" value="1"/>
</dbReference>
<dbReference type="EC" id="3.1.3.1" evidence="2"/>
<dbReference type="PANTHER" id="PTHR11596">
    <property type="entry name" value="ALKALINE PHOSPHATASE"/>
    <property type="match status" value="1"/>
</dbReference>
<dbReference type="Gene3D" id="3.40.720.10">
    <property type="entry name" value="Alkaline Phosphatase, subunit A"/>
    <property type="match status" value="1"/>
</dbReference>
<dbReference type="CDD" id="cd16012">
    <property type="entry name" value="ALP"/>
    <property type="match status" value="1"/>
</dbReference>
<accession>A0A484RQ37</accession>
<keyword evidence="2" id="KW-0378">Hydrolase</keyword>
<evidence type="ECO:0000256" key="1">
    <source>
        <dbReference type="ARBA" id="ARBA00022553"/>
    </source>
</evidence>
<dbReference type="EMBL" id="CAADIG010000036">
    <property type="protein sequence ID" value="VFR51701.1"/>
    <property type="molecule type" value="Genomic_DNA"/>
</dbReference>
<evidence type="ECO:0000313" key="2">
    <source>
        <dbReference type="EMBL" id="VFR51701.1"/>
    </source>
</evidence>
<dbReference type="InterPro" id="IPR017850">
    <property type="entry name" value="Alkaline_phosphatase_core_sf"/>
</dbReference>
<sequence length="523" mass="55961">MHSSSKVSSMLLGCNNSRWRRSGRVVAAAVLVMLIAGCASLSSGSQAKNVIVMINDGAGWGTWDAAAYWQYGSREGAPYARFPARYGVTTYPLNLERAPTHDTVSRVGYMPERAWDIRPTGDPMLPFAGYRYLAAAATDSAAAGTALSSGTKTYNGAINHDNFGHPVAFAARLAKGVGKAAGVVTSVPFSEATPAAFGAQNSSRNDYHRISRQMLSEGTLDLVMGTGAPGYNVNGTPCGRLASNESSSGCDKPSEYLAREDWQRLMAGQYLPQGGQRPWRVIRGKEEFVALADGTLTMDGPILGVPEIAMTLQQARQAAVVGVDAGNPSGVAYVRTVPTLALMTRGALRYLAARSGKGFFLMVEGGATDWAAHTSRCGTQWSYGTCVNEPEYGRLIEETADFNDAVSAVVEWIESHGGWKRNLLVVTTDHDNSMPMGPDAQSRPFAPVVNNGKGKMPGFSFRLTGDHSNALVPLWAKGAGTEQLALRVRGWDPGYARYVGWNDGRYIDNTDVAAVVRAVLEGR</sequence>
<reference evidence="2" key="1">
    <citation type="submission" date="2019-03" db="EMBL/GenBank/DDBJ databases">
        <authorList>
            <person name="Danneels B."/>
        </authorList>
    </citation>
    <scope>NUCLEOTIDE SEQUENCE</scope>
</reference>
<dbReference type="GO" id="GO:0004035">
    <property type="term" value="F:alkaline phosphatase activity"/>
    <property type="evidence" value="ECO:0007669"/>
    <property type="project" value="UniProtKB-EC"/>
</dbReference>
<organism evidence="2">
    <name type="scientific">plant metagenome</name>
    <dbReference type="NCBI Taxonomy" id="1297885"/>
    <lineage>
        <taxon>unclassified sequences</taxon>
        <taxon>metagenomes</taxon>
        <taxon>organismal metagenomes</taxon>
    </lineage>
</organism>
<dbReference type="AlphaFoldDB" id="A0A484RQ37"/>
<dbReference type="PANTHER" id="PTHR11596:SF5">
    <property type="entry name" value="ALKALINE PHOSPHATASE"/>
    <property type="match status" value="1"/>
</dbReference>